<dbReference type="InterPro" id="IPR043130">
    <property type="entry name" value="CDP-OH_PTrfase_TM_dom"/>
</dbReference>
<comment type="similarity">
    <text evidence="2">Belongs to the CDP-alcohol phosphatidyltransferase class-I family.</text>
</comment>
<evidence type="ECO:0000256" key="1">
    <source>
        <dbReference type="ARBA" id="ARBA00022679"/>
    </source>
</evidence>
<protein>
    <submittedName>
        <fullName evidence="4">CDP-alcohol phosphatidyltransferase</fullName>
    </submittedName>
</protein>
<comment type="caution">
    <text evidence="4">The sequence shown here is derived from an EMBL/GenBank/DDBJ whole genome shotgun (WGS) entry which is preliminary data.</text>
</comment>
<keyword evidence="1 2" id="KW-0808">Transferase</keyword>
<proteinExistence type="inferred from homology"/>
<organism evidence="4 5">
    <name type="scientific">Candidatus Iainarchaeum sp</name>
    <dbReference type="NCBI Taxonomy" id="3101447"/>
    <lineage>
        <taxon>Archaea</taxon>
        <taxon>Candidatus Iainarchaeota</taxon>
        <taxon>Candidatus Iainarchaeia</taxon>
        <taxon>Candidatus Iainarchaeales</taxon>
        <taxon>Candidatus Iainarchaeaceae</taxon>
        <taxon>Candidatus Iainarchaeum</taxon>
    </lineage>
</organism>
<keyword evidence="3" id="KW-0812">Transmembrane</keyword>
<dbReference type="InterPro" id="IPR000462">
    <property type="entry name" value="CDP-OH_P_trans"/>
</dbReference>
<evidence type="ECO:0000313" key="4">
    <source>
        <dbReference type="EMBL" id="MAG22224.1"/>
    </source>
</evidence>
<dbReference type="EMBL" id="NZBU01000009">
    <property type="protein sequence ID" value="MAG22224.1"/>
    <property type="molecule type" value="Genomic_DNA"/>
</dbReference>
<evidence type="ECO:0000256" key="2">
    <source>
        <dbReference type="RuleBase" id="RU003750"/>
    </source>
</evidence>
<dbReference type="AlphaFoldDB" id="A0A2D6M1C8"/>
<evidence type="ECO:0000313" key="5">
    <source>
        <dbReference type="Proteomes" id="UP000226592"/>
    </source>
</evidence>
<keyword evidence="3" id="KW-0472">Membrane</keyword>
<feature type="transmembrane region" description="Helical" evidence="3">
    <location>
        <begin position="157"/>
        <end position="179"/>
    </location>
</feature>
<name>A0A2D6M1C8_9ARCH</name>
<evidence type="ECO:0000256" key="3">
    <source>
        <dbReference type="SAM" id="Phobius"/>
    </source>
</evidence>
<feature type="transmembrane region" description="Helical" evidence="3">
    <location>
        <begin position="21"/>
        <end position="45"/>
    </location>
</feature>
<sequence length="201" mass="22281">MTLYKQRERFGKLSVKIGLAFSKLPLSANQWTVLSLVPAFIALYYLTQEQFLLAGAFFIVSAFIDLIDGSVARVTSTVSRFGAYLDTIVDRYVEVIIVFGLLFVQLPEVFVPAYAWIFLYLFGSMMTTYVKAAAKEKELVPEGQELKGGLLERAERLLILFVGILLAALNPLYLIYVVAGLAVLTNLSAIQRILIAKGLAT</sequence>
<dbReference type="Gene3D" id="1.20.120.1760">
    <property type="match status" value="1"/>
</dbReference>
<dbReference type="GO" id="GO:0016020">
    <property type="term" value="C:membrane"/>
    <property type="evidence" value="ECO:0007669"/>
    <property type="project" value="InterPro"/>
</dbReference>
<dbReference type="Pfam" id="PF01066">
    <property type="entry name" value="CDP-OH_P_transf"/>
    <property type="match status" value="1"/>
</dbReference>
<feature type="transmembrane region" description="Helical" evidence="3">
    <location>
        <begin position="88"/>
        <end position="107"/>
    </location>
</feature>
<dbReference type="Proteomes" id="UP000226592">
    <property type="component" value="Unassembled WGS sequence"/>
</dbReference>
<dbReference type="GO" id="GO:0008654">
    <property type="term" value="P:phospholipid biosynthetic process"/>
    <property type="evidence" value="ECO:0007669"/>
    <property type="project" value="InterPro"/>
</dbReference>
<dbReference type="GO" id="GO:0016780">
    <property type="term" value="F:phosphotransferase activity, for other substituted phosphate groups"/>
    <property type="evidence" value="ECO:0007669"/>
    <property type="project" value="InterPro"/>
</dbReference>
<dbReference type="PROSITE" id="PS00379">
    <property type="entry name" value="CDP_ALCOHOL_P_TRANSF"/>
    <property type="match status" value="1"/>
</dbReference>
<gene>
    <name evidence="4" type="ORF">CL943_02885</name>
</gene>
<feature type="transmembrane region" description="Helical" evidence="3">
    <location>
        <begin position="51"/>
        <end position="67"/>
    </location>
</feature>
<accession>A0A2D6M1C8</accession>
<reference evidence="5" key="1">
    <citation type="submission" date="2017-09" db="EMBL/GenBank/DDBJ databases">
        <title>The Reconstruction of 2,631 Draft Metagenome-Assembled Genomes from the Global Oceans.</title>
        <authorList>
            <person name="Tully B.J."/>
            <person name="Graham E.D."/>
            <person name="Heidelberg J.F."/>
        </authorList>
    </citation>
    <scope>NUCLEOTIDE SEQUENCE [LARGE SCALE GENOMIC DNA]</scope>
</reference>
<keyword evidence="3" id="KW-1133">Transmembrane helix</keyword>
<dbReference type="InterPro" id="IPR048254">
    <property type="entry name" value="CDP_ALCOHOL_P_TRANSF_CS"/>
</dbReference>